<evidence type="ECO:0000256" key="1">
    <source>
        <dbReference type="SAM" id="MobiDB-lite"/>
    </source>
</evidence>
<proteinExistence type="predicted"/>
<dbReference type="EMBL" id="GL349452">
    <property type="protein sequence ID" value="KNC48931.1"/>
    <property type="molecule type" value="Genomic_DNA"/>
</dbReference>
<reference evidence="2 3" key="1">
    <citation type="submission" date="2010-05" db="EMBL/GenBank/DDBJ databases">
        <title>The Genome Sequence of Thecamonas trahens ATCC 50062.</title>
        <authorList>
            <consortium name="The Broad Institute Genome Sequencing Platform"/>
            <person name="Russ C."/>
            <person name="Cuomo C."/>
            <person name="Shea T."/>
            <person name="Young S.K."/>
            <person name="Zeng Q."/>
            <person name="Koehrsen M."/>
            <person name="Haas B."/>
            <person name="Borodovsky M."/>
            <person name="Guigo R."/>
            <person name="Alvarado L."/>
            <person name="Berlin A."/>
            <person name="Bochicchio J."/>
            <person name="Borenstein D."/>
            <person name="Chapman S."/>
            <person name="Chen Z."/>
            <person name="Freedman E."/>
            <person name="Gellesch M."/>
            <person name="Goldberg J."/>
            <person name="Griggs A."/>
            <person name="Gujja S."/>
            <person name="Heilman E."/>
            <person name="Heiman D."/>
            <person name="Hepburn T."/>
            <person name="Howarth C."/>
            <person name="Jen D."/>
            <person name="Larson L."/>
            <person name="Mehta T."/>
            <person name="Park D."/>
            <person name="Pearson M."/>
            <person name="Roberts A."/>
            <person name="Saif S."/>
            <person name="Shenoy N."/>
            <person name="Sisk P."/>
            <person name="Stolte C."/>
            <person name="Sykes S."/>
            <person name="Thomson T."/>
            <person name="Walk T."/>
            <person name="White J."/>
            <person name="Yandava C."/>
            <person name="Burger G."/>
            <person name="Gray M.W."/>
            <person name="Holland P.W.H."/>
            <person name="King N."/>
            <person name="Lang F.B.F."/>
            <person name="Roger A.J."/>
            <person name="Ruiz-Trillo I."/>
            <person name="Lander E."/>
            <person name="Nusbaum C."/>
        </authorList>
    </citation>
    <scope>NUCLEOTIDE SEQUENCE [LARGE SCALE GENOMIC DNA]</scope>
    <source>
        <strain evidence="2 3">ATCC 50062</strain>
    </source>
</reference>
<keyword evidence="3" id="KW-1185">Reference proteome</keyword>
<dbReference type="Proteomes" id="UP000054408">
    <property type="component" value="Unassembled WGS sequence"/>
</dbReference>
<dbReference type="AlphaFoldDB" id="A0A0L0DA12"/>
<evidence type="ECO:0000313" key="2">
    <source>
        <dbReference type="EMBL" id="KNC48931.1"/>
    </source>
</evidence>
<feature type="region of interest" description="Disordered" evidence="1">
    <location>
        <begin position="67"/>
        <end position="92"/>
    </location>
</feature>
<evidence type="ECO:0000313" key="3">
    <source>
        <dbReference type="Proteomes" id="UP000054408"/>
    </source>
</evidence>
<feature type="region of interest" description="Disordered" evidence="1">
    <location>
        <begin position="1"/>
        <end position="21"/>
    </location>
</feature>
<accession>A0A0L0DA12</accession>
<organism evidence="2 3">
    <name type="scientific">Thecamonas trahens ATCC 50062</name>
    <dbReference type="NCBI Taxonomy" id="461836"/>
    <lineage>
        <taxon>Eukaryota</taxon>
        <taxon>Apusozoa</taxon>
        <taxon>Apusomonadida</taxon>
        <taxon>Apusomonadidae</taxon>
        <taxon>Thecamonas</taxon>
    </lineage>
</organism>
<sequence>MDSNTDSRDQVPTQGAPDEAMLAHIRASVEAVAAETFERLSAAHEAASEDALVAKWRRLADERTAELQAREAASDPARWQRRARPMPPAPPARLDPALYSVYVADRPPLPRTVDAARALHPHSHPHPAPARLDLVAQLCDENEHLRSTVGVQAAEIDALRARVRELERSESNLRSGFLDLTDAYRDAVARLDSANTGSEP</sequence>
<dbReference type="GeneID" id="25564210"/>
<dbReference type="RefSeq" id="XP_013758348.1">
    <property type="nucleotide sequence ID" value="XM_013902894.1"/>
</dbReference>
<gene>
    <name evidence="2" type="ORF">AMSG_04676</name>
</gene>
<protein>
    <submittedName>
        <fullName evidence="2">Uncharacterized protein</fullName>
    </submittedName>
</protein>
<name>A0A0L0DA12_THETB</name>